<evidence type="ECO:0000259" key="5">
    <source>
        <dbReference type="Pfam" id="PF00884"/>
    </source>
</evidence>
<dbReference type="InterPro" id="IPR050738">
    <property type="entry name" value="Sulfatase"/>
</dbReference>
<sequence length="142" mass="15388">VGFHGAPIRTPILDRLAADSVELTQHYVCPMCTPTRASLLTGRHPSRFGAHATVPSNAPVLPDDYVTLATALRSGGYETGLFGKWHLGSSPEFGPNQFGFDRSYGSLAGGVDPYNHFYKRGEYSVTWHSDGSLIEEYGPATD</sequence>
<feature type="non-terminal residue" evidence="6">
    <location>
        <position position="142"/>
    </location>
</feature>
<evidence type="ECO:0000256" key="2">
    <source>
        <dbReference type="ARBA" id="ARBA00022723"/>
    </source>
</evidence>
<evidence type="ECO:0000256" key="3">
    <source>
        <dbReference type="ARBA" id="ARBA00022801"/>
    </source>
</evidence>
<evidence type="ECO:0000313" key="6">
    <source>
        <dbReference type="EMBL" id="SVB67434.1"/>
    </source>
</evidence>
<dbReference type="PANTHER" id="PTHR42693:SF27">
    <property type="entry name" value="ARYLSULFATASE B [PRECURSOR]"/>
    <property type="match status" value="1"/>
</dbReference>
<dbReference type="EMBL" id="UINC01052282">
    <property type="protein sequence ID" value="SVB67434.1"/>
    <property type="molecule type" value="Genomic_DNA"/>
</dbReference>
<protein>
    <recommendedName>
        <fullName evidence="5">Sulfatase N-terminal domain-containing protein</fullName>
    </recommendedName>
</protein>
<reference evidence="6" key="1">
    <citation type="submission" date="2018-05" db="EMBL/GenBank/DDBJ databases">
        <authorList>
            <person name="Lanie J.A."/>
            <person name="Ng W.-L."/>
            <person name="Kazmierczak K.M."/>
            <person name="Andrzejewski T.M."/>
            <person name="Davidsen T.M."/>
            <person name="Wayne K.J."/>
            <person name="Tettelin H."/>
            <person name="Glass J.I."/>
            <person name="Rusch D."/>
            <person name="Podicherti R."/>
            <person name="Tsui H.-C.T."/>
            <person name="Winkler M.E."/>
        </authorList>
    </citation>
    <scope>NUCLEOTIDE SEQUENCE</scope>
</reference>
<dbReference type="InterPro" id="IPR024607">
    <property type="entry name" value="Sulfatase_CS"/>
</dbReference>
<dbReference type="AlphaFoldDB" id="A0A382FYG8"/>
<organism evidence="6">
    <name type="scientific">marine metagenome</name>
    <dbReference type="NCBI Taxonomy" id="408172"/>
    <lineage>
        <taxon>unclassified sequences</taxon>
        <taxon>metagenomes</taxon>
        <taxon>ecological metagenomes</taxon>
    </lineage>
</organism>
<dbReference type="Pfam" id="PF00884">
    <property type="entry name" value="Sulfatase"/>
    <property type="match status" value="1"/>
</dbReference>
<dbReference type="InterPro" id="IPR017850">
    <property type="entry name" value="Alkaline_phosphatase_core_sf"/>
</dbReference>
<evidence type="ECO:0000256" key="1">
    <source>
        <dbReference type="ARBA" id="ARBA00008779"/>
    </source>
</evidence>
<feature type="non-terminal residue" evidence="6">
    <location>
        <position position="1"/>
    </location>
</feature>
<proteinExistence type="inferred from homology"/>
<dbReference type="GO" id="GO:0004065">
    <property type="term" value="F:arylsulfatase activity"/>
    <property type="evidence" value="ECO:0007669"/>
    <property type="project" value="TreeGrafter"/>
</dbReference>
<feature type="domain" description="Sulfatase N-terminal" evidence="5">
    <location>
        <begin position="1"/>
        <end position="134"/>
    </location>
</feature>
<dbReference type="SUPFAM" id="SSF53649">
    <property type="entry name" value="Alkaline phosphatase-like"/>
    <property type="match status" value="1"/>
</dbReference>
<dbReference type="PANTHER" id="PTHR42693">
    <property type="entry name" value="ARYLSULFATASE FAMILY MEMBER"/>
    <property type="match status" value="1"/>
</dbReference>
<gene>
    <name evidence="6" type="ORF">METZ01_LOCUS220288</name>
</gene>
<dbReference type="InterPro" id="IPR000917">
    <property type="entry name" value="Sulfatase_N"/>
</dbReference>
<name>A0A382FYG8_9ZZZZ</name>
<dbReference type="PROSITE" id="PS00523">
    <property type="entry name" value="SULFATASE_1"/>
    <property type="match status" value="1"/>
</dbReference>
<keyword evidence="4" id="KW-0106">Calcium</keyword>
<dbReference type="Gene3D" id="3.40.720.10">
    <property type="entry name" value="Alkaline Phosphatase, subunit A"/>
    <property type="match status" value="1"/>
</dbReference>
<comment type="similarity">
    <text evidence="1">Belongs to the sulfatase family.</text>
</comment>
<keyword evidence="3" id="KW-0378">Hydrolase</keyword>
<accession>A0A382FYG8</accession>
<evidence type="ECO:0000256" key="4">
    <source>
        <dbReference type="ARBA" id="ARBA00022837"/>
    </source>
</evidence>
<keyword evidence="2" id="KW-0479">Metal-binding</keyword>
<dbReference type="GO" id="GO:0046872">
    <property type="term" value="F:metal ion binding"/>
    <property type="evidence" value="ECO:0007669"/>
    <property type="project" value="UniProtKB-KW"/>
</dbReference>